<dbReference type="GO" id="GO:0070041">
    <property type="term" value="F:rRNA (uridine-C5-)-methyltransferase activity"/>
    <property type="evidence" value="ECO:0007669"/>
    <property type="project" value="TreeGrafter"/>
</dbReference>
<dbReference type="PROSITE" id="PS50926">
    <property type="entry name" value="TRAM"/>
    <property type="match status" value="1"/>
</dbReference>
<dbReference type="AlphaFoldDB" id="A0A372KLZ9"/>
<comment type="similarity">
    <text evidence="7">Belongs to the class I-like SAM-binding methyltransferase superfamily. RNA M5U methyltransferase family.</text>
</comment>
<evidence type="ECO:0000313" key="15">
    <source>
        <dbReference type="Proteomes" id="UP000264056"/>
    </source>
</evidence>
<reference evidence="13" key="3">
    <citation type="submission" date="2018-08" db="EMBL/GenBank/DDBJ databases">
        <title>Streptococcus chenjunshii sp. nov., isolated from stools sample of the Tibetan antelope in the Qinghai-Tibet plateau, China.</title>
        <authorList>
            <person name="Tian Z."/>
        </authorList>
    </citation>
    <scope>NUCLEOTIDE SEQUENCE [LARGE SCALE GENOMIC DNA]</scope>
    <source>
        <strain evidence="13">Z15</strain>
    </source>
</reference>
<evidence type="ECO:0000256" key="1">
    <source>
        <dbReference type="ARBA" id="ARBA00022485"/>
    </source>
</evidence>
<keyword evidence="1" id="KW-0479">Metal-binding</keyword>
<dbReference type="KEGG" id="schj:DDV21_009010"/>
<evidence type="ECO:0000313" key="12">
    <source>
        <dbReference type="EMBL" id="RFU52964.1"/>
    </source>
</evidence>
<dbReference type="Proteomes" id="UP000246115">
    <property type="component" value="Chromosome"/>
</dbReference>
<protein>
    <submittedName>
        <fullName evidence="12">23S rRNA (Uracil(1939)-C(5))-methyltransferase RlmD</fullName>
        <ecNumber evidence="12">2.1.1.190</ecNumber>
    </submittedName>
</protein>
<dbReference type="InterPro" id="IPR029063">
    <property type="entry name" value="SAM-dependent_MTases_sf"/>
</dbReference>
<feature type="active site" description="Nucleophile" evidence="7">
    <location>
        <position position="408"/>
    </location>
</feature>
<dbReference type="InterPro" id="IPR030391">
    <property type="entry name" value="MeTrfase_TrmA_CS"/>
</dbReference>
<reference evidence="10" key="4">
    <citation type="journal article" date="2019" name="Int. J. Syst. Evol. Microbiol.">
        <title>Streptococcus chenjunshii sp. nov. isolated from feces of Tibetan antelopes.</title>
        <authorList>
            <person name="Tian Z."/>
            <person name="Lu S."/>
            <person name="Jin D."/>
            <person name="Yang J."/>
            <person name="Pu J."/>
            <person name="Lai X.H."/>
            <person name="Bai X.N."/>
            <person name="Wu X.M."/>
            <person name="Li J."/>
            <person name="Wang S."/>
            <person name="Xu J."/>
        </authorList>
    </citation>
    <scope>NUCLEOTIDE SEQUENCE</scope>
    <source>
        <strain evidence="10">Z15</strain>
    </source>
</reference>
<feature type="active site" evidence="8">
    <location>
        <position position="408"/>
    </location>
</feature>
<evidence type="ECO:0000256" key="7">
    <source>
        <dbReference type="PROSITE-ProRule" id="PRU01024"/>
    </source>
</evidence>
<evidence type="ECO:0000259" key="9">
    <source>
        <dbReference type="PROSITE" id="PS50926"/>
    </source>
</evidence>
<dbReference type="GO" id="GO:0070475">
    <property type="term" value="P:rRNA base methylation"/>
    <property type="evidence" value="ECO:0007669"/>
    <property type="project" value="TreeGrafter"/>
</dbReference>
<dbReference type="Gene3D" id="2.40.50.1070">
    <property type="match status" value="1"/>
</dbReference>
<feature type="binding site" evidence="7">
    <location>
        <position position="333"/>
    </location>
    <ligand>
        <name>S-adenosyl-L-methionine</name>
        <dbReference type="ChEBI" id="CHEBI:59789"/>
    </ligand>
</feature>
<dbReference type="NCBIfam" id="TIGR00479">
    <property type="entry name" value="rumA"/>
    <property type="match status" value="1"/>
</dbReference>
<feature type="domain" description="TRAM" evidence="9">
    <location>
        <begin position="2"/>
        <end position="60"/>
    </location>
</feature>
<keyword evidence="3 7" id="KW-0808">Transferase</keyword>
<dbReference type="Pfam" id="PF01938">
    <property type="entry name" value="TRAM"/>
    <property type="match status" value="1"/>
</dbReference>
<evidence type="ECO:0000313" key="11">
    <source>
        <dbReference type="EMBL" id="RFU50783.1"/>
    </source>
</evidence>
<dbReference type="PROSITE" id="PS01231">
    <property type="entry name" value="TRMA_2"/>
    <property type="match status" value="1"/>
</dbReference>
<dbReference type="OrthoDB" id="9804590at2"/>
<keyword evidence="2 7" id="KW-0489">Methyltransferase</keyword>
<dbReference type="PANTHER" id="PTHR11061">
    <property type="entry name" value="RNA M5U METHYLTRANSFERASE"/>
    <property type="match status" value="1"/>
</dbReference>
<gene>
    <name evidence="12" type="primary">rlmD</name>
    <name evidence="10" type="ORF">DDV21_009010</name>
    <name evidence="11" type="ORF">DDV22_07040</name>
    <name evidence="12" type="ORF">DDV23_07120</name>
</gene>
<feature type="binding site" evidence="7">
    <location>
        <position position="312"/>
    </location>
    <ligand>
        <name>S-adenosyl-L-methionine</name>
        <dbReference type="ChEBI" id="CHEBI:59789"/>
    </ligand>
</feature>
<dbReference type="Pfam" id="PF05958">
    <property type="entry name" value="tRNA_U5-meth_tr"/>
    <property type="match status" value="1"/>
</dbReference>
<keyword evidence="5" id="KW-0408">Iron</keyword>
<evidence type="ECO:0000313" key="10">
    <source>
        <dbReference type="EMBL" id="AXQ79211.1"/>
    </source>
</evidence>
<dbReference type="PANTHER" id="PTHR11061:SF45">
    <property type="match status" value="1"/>
</dbReference>
<dbReference type="EMBL" id="QVQZ01000015">
    <property type="protein sequence ID" value="RFU52964.1"/>
    <property type="molecule type" value="Genomic_DNA"/>
</dbReference>
<sequence>MNLSVKQKIPLKIKRLGINGEGIGFYKKTLIFVPGALQGEDVFCQITSVKKNFAEAKLLKINKKSKFRVKPACSVYDLCGGCQLMHLRYDKQLVYKEDIIRQALKKFKPKGYEHYEIRPTIGMTDPKHYRAKLQFQVRSFSGSVMSGLYAAGSHRLIAVEDCFVQDKLTQQVMNTVSRLLEKYRLPIYNERRSAGVRTVMIRKAQATGQLQLIFIVSKTLDLTEVINDLVDQYPEIKTIALNINTRKTSEIYGEKTIVLWGEDTIEEEVLDYRFELSPRAFYQLNPQQTQILYQEAVKALEITGEEDVLDAYCGVGTIGLAFARKVKSIRGMDIIPEAIADAKRNAERLGLTNTHYEVGKAEDIIPKWYKNGYRATALIVDPPRTGLDSKLLATILRFPPPKMVYVSCNTSTLARDLTKLTAVYQVKYIQSIDMFPHTSRTEAVVKLEKKQNKKQDT</sequence>
<dbReference type="SUPFAM" id="SSF50249">
    <property type="entry name" value="Nucleic acid-binding proteins"/>
    <property type="match status" value="1"/>
</dbReference>
<feature type="binding site" evidence="7">
    <location>
        <position position="381"/>
    </location>
    <ligand>
        <name>S-adenosyl-L-methionine</name>
        <dbReference type="ChEBI" id="CHEBI:59789"/>
    </ligand>
</feature>
<evidence type="ECO:0000256" key="3">
    <source>
        <dbReference type="ARBA" id="ARBA00022679"/>
    </source>
</evidence>
<dbReference type="FunFam" id="3.40.50.150:FF:000009">
    <property type="entry name" value="23S rRNA (Uracil(1939)-C(5))-methyltransferase RlmD"/>
    <property type="match status" value="1"/>
</dbReference>
<accession>A0A372KLZ9</accession>
<evidence type="ECO:0000313" key="14">
    <source>
        <dbReference type="Proteomes" id="UP000262901"/>
    </source>
</evidence>
<dbReference type="InterPro" id="IPR012340">
    <property type="entry name" value="NA-bd_OB-fold"/>
</dbReference>
<keyword evidence="1" id="KW-0004">4Fe-4S</keyword>
<keyword evidence="4 7" id="KW-0949">S-adenosyl-L-methionine</keyword>
<evidence type="ECO:0000256" key="2">
    <source>
        <dbReference type="ARBA" id="ARBA00022603"/>
    </source>
</evidence>
<evidence type="ECO:0000256" key="8">
    <source>
        <dbReference type="PROSITE-ProRule" id="PRU10015"/>
    </source>
</evidence>
<dbReference type="InterPro" id="IPR010280">
    <property type="entry name" value="U5_MeTrfase_fam"/>
</dbReference>
<dbReference type="Proteomes" id="UP000264056">
    <property type="component" value="Unassembled WGS sequence"/>
</dbReference>
<dbReference type="InterPro" id="IPR002792">
    <property type="entry name" value="TRAM_dom"/>
</dbReference>
<organism evidence="12 14">
    <name type="scientific">Streptococcus chenjunshii</name>
    <dbReference type="NCBI Taxonomy" id="2173853"/>
    <lineage>
        <taxon>Bacteria</taxon>
        <taxon>Bacillati</taxon>
        <taxon>Bacillota</taxon>
        <taxon>Bacilli</taxon>
        <taxon>Lactobacillales</taxon>
        <taxon>Streptococcaceae</taxon>
        <taxon>Streptococcus</taxon>
    </lineage>
</organism>
<dbReference type="PROSITE" id="PS01230">
    <property type="entry name" value="TRMA_1"/>
    <property type="match status" value="1"/>
</dbReference>
<dbReference type="Gene3D" id="2.40.50.140">
    <property type="entry name" value="Nucleic acid-binding proteins"/>
    <property type="match status" value="1"/>
</dbReference>
<dbReference type="Proteomes" id="UP000262901">
    <property type="component" value="Unassembled WGS sequence"/>
</dbReference>
<evidence type="ECO:0000256" key="4">
    <source>
        <dbReference type="ARBA" id="ARBA00022691"/>
    </source>
</evidence>
<feature type="binding site" evidence="7">
    <location>
        <position position="283"/>
    </location>
    <ligand>
        <name>S-adenosyl-L-methionine</name>
        <dbReference type="ChEBI" id="CHEBI:59789"/>
    </ligand>
</feature>
<accession>A0A346NDW6</accession>
<keyword evidence="6" id="KW-0411">Iron-sulfur</keyword>
<evidence type="ECO:0000313" key="13">
    <source>
        <dbReference type="Proteomes" id="UP000246115"/>
    </source>
</evidence>
<dbReference type="FunFam" id="2.40.50.1070:FF:000003">
    <property type="entry name" value="23S rRNA (Uracil-5-)-methyltransferase RumA"/>
    <property type="match status" value="1"/>
</dbReference>
<dbReference type="GO" id="GO:0051539">
    <property type="term" value="F:4 iron, 4 sulfur cluster binding"/>
    <property type="evidence" value="ECO:0007669"/>
    <property type="project" value="UniProtKB-KW"/>
</dbReference>
<dbReference type="InterPro" id="IPR030390">
    <property type="entry name" value="MeTrfase_TrmA_AS"/>
</dbReference>
<dbReference type="EC" id="2.1.1.190" evidence="12"/>
<dbReference type="Gene3D" id="3.40.50.150">
    <property type="entry name" value="Vaccinia Virus protein VP39"/>
    <property type="match status" value="1"/>
</dbReference>
<evidence type="ECO:0000256" key="6">
    <source>
        <dbReference type="ARBA" id="ARBA00023014"/>
    </source>
</evidence>
<proteinExistence type="inferred from homology"/>
<reference evidence="12 14" key="2">
    <citation type="submission" date="2018-08" db="EMBL/GenBank/DDBJ databases">
        <title>Draft genome of Streptococcus sp. nov. Z1.</title>
        <authorList>
            <person name="Tian Z."/>
        </authorList>
    </citation>
    <scope>NUCLEOTIDE SEQUENCE [LARGE SCALE GENOMIC DNA]</scope>
    <source>
        <strain evidence="12">Z1</strain>
        <strain evidence="14">Z1(2018)</strain>
    </source>
</reference>
<dbReference type="FunFam" id="2.40.50.140:FF:000097">
    <property type="entry name" value="23S rRNA (uracil(1939)-C(5))-methyltransferase RlmD"/>
    <property type="match status" value="1"/>
</dbReference>
<keyword evidence="15" id="KW-1185">Reference proteome</keyword>
<evidence type="ECO:0000256" key="5">
    <source>
        <dbReference type="ARBA" id="ARBA00023004"/>
    </source>
</evidence>
<dbReference type="SUPFAM" id="SSF53335">
    <property type="entry name" value="S-adenosyl-L-methionine-dependent methyltransferases"/>
    <property type="match status" value="1"/>
</dbReference>
<dbReference type="CDD" id="cd02440">
    <property type="entry name" value="AdoMet_MTases"/>
    <property type="match status" value="1"/>
</dbReference>
<reference evidence="11 15" key="1">
    <citation type="submission" date="2018-08" db="EMBL/GenBank/DDBJ databases">
        <title>Draft genome of Streptococcus sp .nov. Z2.</title>
        <authorList>
            <person name="Tian Z."/>
        </authorList>
    </citation>
    <scope>NUCLEOTIDE SEQUENCE [LARGE SCALE GENOMIC DNA]</scope>
    <source>
        <strain evidence="11 15">Z2</strain>
    </source>
</reference>
<name>A0A372KLZ9_9STRE</name>
<dbReference type="RefSeq" id="WP_116878419.1">
    <property type="nucleotide sequence ID" value="NZ_CP031733.1"/>
</dbReference>
<dbReference type="PROSITE" id="PS51687">
    <property type="entry name" value="SAM_MT_RNA_M5U"/>
    <property type="match status" value="1"/>
</dbReference>
<dbReference type="EMBL" id="CP031733">
    <property type="protein sequence ID" value="AXQ79211.1"/>
    <property type="molecule type" value="Genomic_DNA"/>
</dbReference>
<dbReference type="EMBL" id="QVQY01000017">
    <property type="protein sequence ID" value="RFU50783.1"/>
    <property type="molecule type" value="Genomic_DNA"/>
</dbReference>